<reference evidence="2 3" key="1">
    <citation type="journal article" date="2016" name="Int. J. Syst. Evol. Microbiol.">
        <title>Pontibacter aydingkolensis sp. nov., isolated from soil of a salt lake.</title>
        <authorList>
            <person name="Osman G."/>
            <person name="Zhang T."/>
            <person name="Lou K."/>
            <person name="Gao Y."/>
            <person name="Chang W."/>
            <person name="Lin Q."/>
            <person name="Yang H.M."/>
            <person name="Huo X.D."/>
            <person name="Wang N."/>
        </authorList>
    </citation>
    <scope>NUCLEOTIDE SEQUENCE [LARGE SCALE GENOMIC DNA]</scope>
    <source>
        <strain evidence="2 3">KACC 19255</strain>
    </source>
</reference>
<feature type="signal peptide" evidence="1">
    <location>
        <begin position="1"/>
        <end position="21"/>
    </location>
</feature>
<comment type="caution">
    <text evidence="2">The sequence shown here is derived from an EMBL/GenBank/DDBJ whole genome shotgun (WGS) entry which is preliminary data.</text>
</comment>
<evidence type="ECO:0000313" key="2">
    <source>
        <dbReference type="EMBL" id="MBW7465698.1"/>
    </source>
</evidence>
<evidence type="ECO:0000313" key="3">
    <source>
        <dbReference type="Proteomes" id="UP000813018"/>
    </source>
</evidence>
<organism evidence="2 3">
    <name type="scientific">Pontibacter aydingkolensis</name>
    <dbReference type="NCBI Taxonomy" id="1911536"/>
    <lineage>
        <taxon>Bacteria</taxon>
        <taxon>Pseudomonadati</taxon>
        <taxon>Bacteroidota</taxon>
        <taxon>Cytophagia</taxon>
        <taxon>Cytophagales</taxon>
        <taxon>Hymenobacteraceae</taxon>
        <taxon>Pontibacter</taxon>
    </lineage>
</organism>
<protein>
    <submittedName>
        <fullName evidence="2">Sporulation protein</fullName>
    </submittedName>
</protein>
<keyword evidence="1" id="KW-0732">Signal</keyword>
<feature type="chain" id="PRO_5045639820" evidence="1">
    <location>
        <begin position="22"/>
        <end position="170"/>
    </location>
</feature>
<sequence length="170" mass="19122">MNNRILNLLLSLLILISSACAPSAGKTTTDTGKFPGKEKVAEDLSVYRPKYEAPETTVAARVEPTNHVNRKVAVLMDTVASVNKNIKYAQGYRILAYNGSQRQDVMNLRKTIISRVPDVKDYLTYQQPNFKLKIGDFFSRMEAQQVLNKISDLVPNAQIVQDQINIDKSY</sequence>
<dbReference type="EMBL" id="JAHYXK010000001">
    <property type="protein sequence ID" value="MBW7465698.1"/>
    <property type="molecule type" value="Genomic_DNA"/>
</dbReference>
<dbReference type="RefSeq" id="WP_219875578.1">
    <property type="nucleotide sequence ID" value="NZ_JAHYXK010000001.1"/>
</dbReference>
<evidence type="ECO:0000256" key="1">
    <source>
        <dbReference type="SAM" id="SignalP"/>
    </source>
</evidence>
<dbReference type="PROSITE" id="PS51257">
    <property type="entry name" value="PROKAR_LIPOPROTEIN"/>
    <property type="match status" value="1"/>
</dbReference>
<name>A0ABS7CPL5_9BACT</name>
<dbReference type="Proteomes" id="UP000813018">
    <property type="component" value="Unassembled WGS sequence"/>
</dbReference>
<gene>
    <name evidence="2" type="ORF">K0O23_01345</name>
</gene>
<accession>A0ABS7CPL5</accession>
<keyword evidence="3" id="KW-1185">Reference proteome</keyword>
<proteinExistence type="predicted"/>